<protein>
    <submittedName>
        <fullName evidence="1">Uncharacterized protein</fullName>
    </submittedName>
</protein>
<name>A0AA37WJN8_9ALTE</name>
<organism evidence="1 2">
    <name type="scientific">Agaribacter marinus</name>
    <dbReference type="NCBI Taxonomy" id="1431249"/>
    <lineage>
        <taxon>Bacteria</taxon>
        <taxon>Pseudomonadati</taxon>
        <taxon>Pseudomonadota</taxon>
        <taxon>Gammaproteobacteria</taxon>
        <taxon>Alteromonadales</taxon>
        <taxon>Alteromonadaceae</taxon>
        <taxon>Agaribacter</taxon>
    </lineage>
</organism>
<reference evidence="1" key="1">
    <citation type="journal article" date="2014" name="Int. J. Syst. Evol. Microbiol.">
        <title>Complete genome sequence of Corynebacterium casei LMG S-19264T (=DSM 44701T), isolated from a smear-ripened cheese.</title>
        <authorList>
            <consortium name="US DOE Joint Genome Institute (JGI-PGF)"/>
            <person name="Walter F."/>
            <person name="Albersmeier A."/>
            <person name="Kalinowski J."/>
            <person name="Ruckert C."/>
        </authorList>
    </citation>
    <scope>NUCLEOTIDE SEQUENCE</scope>
    <source>
        <strain evidence="1">NBRC 110023</strain>
    </source>
</reference>
<dbReference type="AlphaFoldDB" id="A0AA37WJN8"/>
<evidence type="ECO:0000313" key="2">
    <source>
        <dbReference type="Proteomes" id="UP001156601"/>
    </source>
</evidence>
<evidence type="ECO:0000313" key="1">
    <source>
        <dbReference type="EMBL" id="GLR69995.1"/>
    </source>
</evidence>
<comment type="caution">
    <text evidence="1">The sequence shown here is derived from an EMBL/GenBank/DDBJ whole genome shotgun (WGS) entry which is preliminary data.</text>
</comment>
<dbReference type="EMBL" id="BSOT01000005">
    <property type="protein sequence ID" value="GLR69995.1"/>
    <property type="molecule type" value="Genomic_DNA"/>
</dbReference>
<gene>
    <name evidence="1" type="ORF">GCM10007852_09030</name>
</gene>
<dbReference type="Proteomes" id="UP001156601">
    <property type="component" value="Unassembled WGS sequence"/>
</dbReference>
<accession>A0AA37WJN8</accession>
<reference evidence="1" key="2">
    <citation type="submission" date="2023-01" db="EMBL/GenBank/DDBJ databases">
        <title>Draft genome sequence of Agaribacter marinus strain NBRC 110023.</title>
        <authorList>
            <person name="Sun Q."/>
            <person name="Mori K."/>
        </authorList>
    </citation>
    <scope>NUCLEOTIDE SEQUENCE</scope>
    <source>
        <strain evidence="1">NBRC 110023</strain>
    </source>
</reference>
<keyword evidence="2" id="KW-1185">Reference proteome</keyword>
<sequence length="85" mass="9766">MTKLLQNPEFYAKTIANIRRLEHDNELHDIQGGNNRLFKSDLRFKFEEAHNRIALTTGTSIFSTVNTIFGNITSVLRSKRVTDVT</sequence>
<proteinExistence type="predicted"/>